<dbReference type="Proteomes" id="UP000027059">
    <property type="component" value="Chromosome"/>
</dbReference>
<organism evidence="2 3">
    <name type="scientific">Leptospirillum ferriphilum YSK</name>
    <dbReference type="NCBI Taxonomy" id="1441628"/>
    <lineage>
        <taxon>Bacteria</taxon>
        <taxon>Pseudomonadati</taxon>
        <taxon>Nitrospirota</taxon>
        <taxon>Nitrospiria</taxon>
        <taxon>Nitrospirales</taxon>
        <taxon>Nitrospiraceae</taxon>
        <taxon>Leptospirillum</taxon>
    </lineage>
</organism>
<dbReference type="RefSeq" id="WP_038504980.1">
    <property type="nucleotide sequence ID" value="NZ_CP007243.1"/>
</dbReference>
<dbReference type="KEGG" id="lfp:Y981_04595"/>
<evidence type="ECO:0000313" key="2">
    <source>
        <dbReference type="EMBL" id="AIA31615.1"/>
    </source>
</evidence>
<evidence type="ECO:0000256" key="1">
    <source>
        <dbReference type="SAM" id="MobiDB-lite"/>
    </source>
</evidence>
<dbReference type="AlphaFoldDB" id="A0A059XWW4"/>
<reference evidence="3" key="1">
    <citation type="submission" date="2014-02" db="EMBL/GenBank/DDBJ databases">
        <title>Complete genome sequence and comparative genomic analysis of the nitrogen-fixing bacterium Leptospirillum ferriphilum YSK.</title>
        <authorList>
            <person name="Guo X."/>
            <person name="Yin H."/>
            <person name="Liang Y."/>
            <person name="Hu Q."/>
            <person name="Ma L."/>
            <person name="Xiao Y."/>
            <person name="Zhang X."/>
            <person name="Qiu G."/>
            <person name="Liu X."/>
        </authorList>
    </citation>
    <scope>NUCLEOTIDE SEQUENCE [LARGE SCALE GENOMIC DNA]</scope>
    <source>
        <strain evidence="3">YSK</strain>
    </source>
</reference>
<sequence>MSENQWLRLYNGILDDPKVQSLPGETFKFWINVLCVASKNNGIIRDIPFYLRMPGTKVWKLMGDLRKAGLIDEVDGVEMPHNWNGRQYRSDNSTERVRKHREKIRRNVPENNNETFHGTVLVTDRGNVASAVSETPPDTDTETKENELTCQSVVFSENEKEPSEELSSLLRNAGFSPKDSTALLRKYSSDRISMVLEYAKNKNPTSLRGFVFKALREEWSLPGISQVEMDPYQKDLHLWKSLPYEKRRKFLNQGGFGSNSDYPESGWLRKVLEKIGSAS</sequence>
<reference evidence="2 3" key="2">
    <citation type="journal article" date="2015" name="Biomed. Res. Int.">
        <title>Effects of Arsenite Resistance on the Growth and Functional Gene Expression of Leptospirillum ferriphilum and Acidithiobacillus thiooxidans in Pure Culture and Coculture.</title>
        <authorList>
            <person name="Jiang H."/>
            <person name="Liang Y."/>
            <person name="Yin H."/>
            <person name="Xiao Y."/>
            <person name="Guo X."/>
            <person name="Xu Y."/>
            <person name="Hu Q."/>
            <person name="Liu H."/>
            <person name="Liu X."/>
        </authorList>
    </citation>
    <scope>NUCLEOTIDE SEQUENCE [LARGE SCALE GENOMIC DNA]</scope>
    <source>
        <strain evidence="2 3">YSK</strain>
    </source>
</reference>
<protein>
    <submittedName>
        <fullName evidence="2">Uncharacterized protein</fullName>
    </submittedName>
</protein>
<accession>A0A059XWW4</accession>
<dbReference type="OrthoDB" id="8243486at2"/>
<dbReference type="EMBL" id="CP007243">
    <property type="protein sequence ID" value="AIA31615.1"/>
    <property type="molecule type" value="Genomic_DNA"/>
</dbReference>
<feature type="region of interest" description="Disordered" evidence="1">
    <location>
        <begin position="126"/>
        <end position="145"/>
    </location>
</feature>
<keyword evidence="3" id="KW-1185">Reference proteome</keyword>
<proteinExistence type="predicted"/>
<gene>
    <name evidence="2" type="ORF">Y981_04595</name>
</gene>
<evidence type="ECO:0000313" key="3">
    <source>
        <dbReference type="Proteomes" id="UP000027059"/>
    </source>
</evidence>
<dbReference type="HOGENOM" id="CLU_996758_0_0_0"/>
<name>A0A059XWW4_9BACT</name>